<dbReference type="GO" id="GO:0006099">
    <property type="term" value="P:tricarboxylic acid cycle"/>
    <property type="evidence" value="ECO:0007669"/>
    <property type="project" value="TreeGrafter"/>
</dbReference>
<keyword evidence="8" id="KW-1185">Reference proteome</keyword>
<dbReference type="InterPro" id="IPR042179">
    <property type="entry name" value="KGD_C_sf"/>
</dbReference>
<protein>
    <submittedName>
        <fullName evidence="7">2-oxoglutarate dehydrogenase E1 component</fullName>
    </submittedName>
</protein>
<dbReference type="PANTHER" id="PTHR23152">
    <property type="entry name" value="2-OXOGLUTARATE DEHYDROGENASE"/>
    <property type="match status" value="1"/>
</dbReference>
<dbReference type="Pfam" id="PF16870">
    <property type="entry name" value="OxoGdeHyase_C"/>
    <property type="match status" value="1"/>
</dbReference>
<dbReference type="InterPro" id="IPR031717">
    <property type="entry name" value="ODO-1/KGD_C"/>
</dbReference>
<organism evidence="7 8">
    <name type="scientific">Podila minutissima</name>
    <dbReference type="NCBI Taxonomy" id="64525"/>
    <lineage>
        <taxon>Eukaryota</taxon>
        <taxon>Fungi</taxon>
        <taxon>Fungi incertae sedis</taxon>
        <taxon>Mucoromycota</taxon>
        <taxon>Mortierellomycotina</taxon>
        <taxon>Mortierellomycetes</taxon>
        <taxon>Mortierellales</taxon>
        <taxon>Mortierellaceae</taxon>
        <taxon>Podila</taxon>
    </lineage>
</organism>
<dbReference type="GO" id="GO:0004591">
    <property type="term" value="F:oxoglutarate dehydrogenase (succinyl-transferring) activity"/>
    <property type="evidence" value="ECO:0007669"/>
    <property type="project" value="TreeGrafter"/>
</dbReference>
<dbReference type="GO" id="GO:0045252">
    <property type="term" value="C:oxoglutarate dehydrogenase complex"/>
    <property type="evidence" value="ECO:0007669"/>
    <property type="project" value="TreeGrafter"/>
</dbReference>
<dbReference type="FunFam" id="3.40.50.11610:FF:000009">
    <property type="entry name" value="2-oxoglutarate dehydrogenase E1 component"/>
    <property type="match status" value="1"/>
</dbReference>
<dbReference type="Gene3D" id="3.40.50.11610">
    <property type="entry name" value="Multifunctional 2-oxoglutarate metabolism enzyme, C-terminal domain"/>
    <property type="match status" value="1"/>
</dbReference>
<dbReference type="InterPro" id="IPR011603">
    <property type="entry name" value="2oxoglutarate_DH_E1"/>
</dbReference>
<dbReference type="GO" id="GO:0005739">
    <property type="term" value="C:mitochondrion"/>
    <property type="evidence" value="ECO:0007669"/>
    <property type="project" value="TreeGrafter"/>
</dbReference>
<dbReference type="InterPro" id="IPR005475">
    <property type="entry name" value="Transketolase-like_Pyr-bd"/>
</dbReference>
<reference evidence="7" key="1">
    <citation type="journal article" date="2020" name="Fungal Divers.">
        <title>Resolving the Mortierellaceae phylogeny through synthesis of multi-gene phylogenetics and phylogenomics.</title>
        <authorList>
            <person name="Vandepol N."/>
            <person name="Liber J."/>
            <person name="Desiro A."/>
            <person name="Na H."/>
            <person name="Kennedy M."/>
            <person name="Barry K."/>
            <person name="Grigoriev I.V."/>
            <person name="Miller A.N."/>
            <person name="O'Donnell K."/>
            <person name="Stajich J.E."/>
            <person name="Bonito G."/>
        </authorList>
    </citation>
    <scope>NUCLEOTIDE SEQUENCE</scope>
    <source>
        <strain evidence="7">NVP1</strain>
    </source>
</reference>
<dbReference type="Gene3D" id="3.40.50.12470">
    <property type="match status" value="1"/>
</dbReference>
<evidence type="ECO:0000256" key="1">
    <source>
        <dbReference type="ARBA" id="ARBA00001964"/>
    </source>
</evidence>
<dbReference type="EMBL" id="JAAAUY010000933">
    <property type="protein sequence ID" value="KAF9325379.1"/>
    <property type="molecule type" value="Genomic_DNA"/>
</dbReference>
<comment type="caution">
    <text evidence="7">The sequence shown here is derived from an EMBL/GenBank/DDBJ whole genome shotgun (WGS) entry which is preliminary data.</text>
</comment>
<proteinExistence type="inferred from homology"/>
<dbReference type="Proteomes" id="UP000696485">
    <property type="component" value="Unassembled WGS sequence"/>
</dbReference>
<evidence type="ECO:0000313" key="7">
    <source>
        <dbReference type="EMBL" id="KAF9325379.1"/>
    </source>
</evidence>
<keyword evidence="3" id="KW-0560">Oxidoreductase</keyword>
<evidence type="ECO:0000256" key="4">
    <source>
        <dbReference type="ARBA" id="ARBA00023052"/>
    </source>
</evidence>
<feature type="non-terminal residue" evidence="7">
    <location>
        <position position="1"/>
    </location>
</feature>
<sequence>RTGLAMLLPHGYDGQGPEHSSGRIERYLQMCDDNPYVFPPPEKMSRQHQDCNMQVVYCSTPANYFHALRRQIHREFRKPLIAFNSKLLLRHPMARSTLEEMSGNTAFQRFIPEVETEKLVSNDKITKHILCSGQVYYALVKAREQNKIDNVAISRVEQLNPFPFDRVKEHADQYPNAEIVWCQEEPLNMGAWAHVAPRIQTTLRETEHHANKEVRYAGRDPSASVATGNKKVHLAEEYAFLAEALTGEAKKPSEVVGGVPVF</sequence>
<dbReference type="Pfam" id="PF02779">
    <property type="entry name" value="Transket_pyr"/>
    <property type="match status" value="1"/>
</dbReference>
<dbReference type="SUPFAM" id="SSF52518">
    <property type="entry name" value="Thiamin diphosphate-binding fold (THDP-binding)"/>
    <property type="match status" value="1"/>
</dbReference>
<comment type="similarity">
    <text evidence="2">Belongs to the alpha-ketoglutarate dehydrogenase family.</text>
</comment>
<keyword evidence="4" id="KW-0786">Thiamine pyrophosphate</keyword>
<evidence type="ECO:0000256" key="3">
    <source>
        <dbReference type="ARBA" id="ARBA00023002"/>
    </source>
</evidence>
<comment type="cofactor">
    <cofactor evidence="1">
        <name>thiamine diphosphate</name>
        <dbReference type="ChEBI" id="CHEBI:58937"/>
    </cofactor>
</comment>
<evidence type="ECO:0000259" key="6">
    <source>
        <dbReference type="Pfam" id="PF16870"/>
    </source>
</evidence>
<gene>
    <name evidence="7" type="primary">KGD1_4</name>
    <name evidence="7" type="ORF">BG006_011138</name>
</gene>
<evidence type="ECO:0000259" key="5">
    <source>
        <dbReference type="Pfam" id="PF02779"/>
    </source>
</evidence>
<accession>A0A9P5VHS5</accession>
<feature type="domain" description="Transketolase-like pyrimidine-binding" evidence="5">
    <location>
        <begin position="4"/>
        <end position="90"/>
    </location>
</feature>
<evidence type="ECO:0000256" key="2">
    <source>
        <dbReference type="ARBA" id="ARBA00006936"/>
    </source>
</evidence>
<dbReference type="PANTHER" id="PTHR23152:SF4">
    <property type="entry name" value="2-OXOADIPATE DEHYDROGENASE COMPLEX COMPONENT E1"/>
    <property type="match status" value="1"/>
</dbReference>
<feature type="domain" description="2-oxoglutarate dehydrogenase E1 component/KDG C-terminal" evidence="6">
    <location>
        <begin position="95"/>
        <end position="245"/>
    </location>
</feature>
<evidence type="ECO:0000313" key="8">
    <source>
        <dbReference type="Proteomes" id="UP000696485"/>
    </source>
</evidence>
<dbReference type="GO" id="GO:0030976">
    <property type="term" value="F:thiamine pyrophosphate binding"/>
    <property type="evidence" value="ECO:0007669"/>
    <property type="project" value="InterPro"/>
</dbReference>
<name>A0A9P5VHS5_9FUNG</name>
<dbReference type="AlphaFoldDB" id="A0A9P5VHS5"/>
<dbReference type="InterPro" id="IPR029061">
    <property type="entry name" value="THDP-binding"/>
</dbReference>